<gene>
    <name evidence="1" type="ORF">N869_10730</name>
</gene>
<reference evidence="1 2" key="1">
    <citation type="submission" date="2013-08" db="EMBL/GenBank/DDBJ databases">
        <title>Genome sequencing of Cellulomonas bogoriensis 69B4.</title>
        <authorList>
            <person name="Chen F."/>
            <person name="Li Y."/>
            <person name="Wang G."/>
        </authorList>
    </citation>
    <scope>NUCLEOTIDE SEQUENCE [LARGE SCALE GENOMIC DNA]</scope>
    <source>
        <strain evidence="1 2">69B4</strain>
    </source>
</reference>
<dbReference type="RefSeq" id="WP_035062975.1">
    <property type="nucleotide sequence ID" value="NZ_AXCZ01000314.1"/>
</dbReference>
<dbReference type="EMBL" id="AXCZ01000314">
    <property type="protein sequence ID" value="KGM08487.1"/>
    <property type="molecule type" value="Genomic_DNA"/>
</dbReference>
<name>A0A0A0BLB4_9CELL</name>
<dbReference type="AlphaFoldDB" id="A0A0A0BLB4"/>
<sequence length="165" mass="19066">QEQGYVSFIPLSTGGYTIKRKWFREDATRRGERHLRESGEIPDFTAYARDRFGVDVVALPPFRRVRYDINLESLRTGHLYGVFFDHSRLVDAPDVAMVQCELEYIRSRTVRPCDEQEVLDELDVVARWLEAQLTAAGLDARRGVYSKLSFLRDSVRSRPDLAEVP</sequence>
<feature type="non-terminal residue" evidence="1">
    <location>
        <position position="1"/>
    </location>
</feature>
<protein>
    <submittedName>
        <fullName evidence="1">Uncharacterized protein</fullName>
    </submittedName>
</protein>
<organism evidence="1 2">
    <name type="scientific">Cellulomonas bogoriensis 69B4 = DSM 16987</name>
    <dbReference type="NCBI Taxonomy" id="1386082"/>
    <lineage>
        <taxon>Bacteria</taxon>
        <taxon>Bacillati</taxon>
        <taxon>Actinomycetota</taxon>
        <taxon>Actinomycetes</taxon>
        <taxon>Micrococcales</taxon>
        <taxon>Cellulomonadaceae</taxon>
        <taxon>Cellulomonas</taxon>
    </lineage>
</organism>
<comment type="caution">
    <text evidence="1">The sequence shown here is derived from an EMBL/GenBank/DDBJ whole genome shotgun (WGS) entry which is preliminary data.</text>
</comment>
<proteinExistence type="predicted"/>
<accession>A0A0A0BLB4</accession>
<evidence type="ECO:0000313" key="1">
    <source>
        <dbReference type="EMBL" id="KGM08487.1"/>
    </source>
</evidence>
<keyword evidence="2" id="KW-1185">Reference proteome</keyword>
<dbReference type="Proteomes" id="UP000054314">
    <property type="component" value="Unassembled WGS sequence"/>
</dbReference>
<evidence type="ECO:0000313" key="2">
    <source>
        <dbReference type="Proteomes" id="UP000054314"/>
    </source>
</evidence>